<evidence type="ECO:0000313" key="8">
    <source>
        <dbReference type="EMBL" id="MFG1253282.1"/>
    </source>
</evidence>
<dbReference type="SUPFAM" id="SSF53335">
    <property type="entry name" value="S-adenosyl-L-methionine-dependent methyltransferases"/>
    <property type="match status" value="1"/>
</dbReference>
<comment type="catalytic activity">
    <reaction evidence="6">
        <text>a 2'-deoxyadenosine in DNA + S-adenosyl-L-methionine = an N(6)-methyl-2'-deoxyadenosine in DNA + S-adenosyl-L-homocysteine + H(+)</text>
        <dbReference type="Rhea" id="RHEA:15197"/>
        <dbReference type="Rhea" id="RHEA-COMP:12418"/>
        <dbReference type="Rhea" id="RHEA-COMP:12419"/>
        <dbReference type="ChEBI" id="CHEBI:15378"/>
        <dbReference type="ChEBI" id="CHEBI:57856"/>
        <dbReference type="ChEBI" id="CHEBI:59789"/>
        <dbReference type="ChEBI" id="CHEBI:90615"/>
        <dbReference type="ChEBI" id="CHEBI:90616"/>
        <dbReference type="EC" id="2.1.1.72"/>
    </reaction>
</comment>
<dbReference type="Gene3D" id="3.40.50.150">
    <property type="entry name" value="Vaccinia Virus protein VP39"/>
    <property type="match status" value="1"/>
</dbReference>
<dbReference type="PROSITE" id="PS00092">
    <property type="entry name" value="N6_MTASE"/>
    <property type="match status" value="1"/>
</dbReference>
<dbReference type="Pfam" id="PF01555">
    <property type="entry name" value="N6_N4_Mtase"/>
    <property type="match status" value="1"/>
</dbReference>
<organism evidence="8 9">
    <name type="scientific">Xanthobacter aminoxidans</name>
    <dbReference type="NCBI Taxonomy" id="186280"/>
    <lineage>
        <taxon>Bacteria</taxon>
        <taxon>Pseudomonadati</taxon>
        <taxon>Pseudomonadota</taxon>
        <taxon>Alphaproteobacteria</taxon>
        <taxon>Hyphomicrobiales</taxon>
        <taxon>Xanthobacteraceae</taxon>
        <taxon>Xanthobacter</taxon>
    </lineage>
</organism>
<evidence type="ECO:0000256" key="5">
    <source>
        <dbReference type="ARBA" id="ARBA00022691"/>
    </source>
</evidence>
<dbReference type="PRINTS" id="PR00506">
    <property type="entry name" value="D21N6MTFRASE"/>
</dbReference>
<name>A0ABW6ZHK3_9HYPH</name>
<dbReference type="PIRSF" id="PIRSF015855">
    <property type="entry name" value="TypeIII_Mtase_mKpnI"/>
    <property type="match status" value="1"/>
</dbReference>
<evidence type="ECO:0000256" key="3">
    <source>
        <dbReference type="ARBA" id="ARBA00022603"/>
    </source>
</evidence>
<evidence type="ECO:0000313" key="9">
    <source>
        <dbReference type="Proteomes" id="UP001604043"/>
    </source>
</evidence>
<evidence type="ECO:0000256" key="6">
    <source>
        <dbReference type="ARBA" id="ARBA00047942"/>
    </source>
</evidence>
<keyword evidence="4 8" id="KW-0808">Transferase</keyword>
<evidence type="ECO:0000256" key="2">
    <source>
        <dbReference type="ARBA" id="ARBA00011900"/>
    </source>
</evidence>
<proteinExistence type="inferred from homology"/>
<evidence type="ECO:0000256" key="4">
    <source>
        <dbReference type="ARBA" id="ARBA00022679"/>
    </source>
</evidence>
<feature type="domain" description="DNA methylase N-4/N-6" evidence="7">
    <location>
        <begin position="116"/>
        <end position="457"/>
    </location>
</feature>
<evidence type="ECO:0000259" key="7">
    <source>
        <dbReference type="Pfam" id="PF01555"/>
    </source>
</evidence>
<comment type="caution">
    <text evidence="8">The sequence shown here is derived from an EMBL/GenBank/DDBJ whole genome shotgun (WGS) entry which is preliminary data.</text>
</comment>
<protein>
    <recommendedName>
        <fullName evidence="2">site-specific DNA-methyltransferase (adenine-specific)</fullName>
        <ecNumber evidence="2">2.1.1.72</ecNumber>
    </recommendedName>
</protein>
<reference evidence="8 9" key="1">
    <citation type="submission" date="2024-02" db="EMBL/GenBank/DDBJ databases">
        <title>Expansion and revision of Xanthobacter and proposal of Roseixanthobacter gen. nov.</title>
        <authorList>
            <person name="Soltysiak M.P.M."/>
            <person name="Jalihal A."/>
            <person name="Ory A."/>
            <person name="Chrisophersen C."/>
            <person name="Lee A.D."/>
            <person name="Boulton J."/>
            <person name="Springer M."/>
        </authorList>
    </citation>
    <scope>NUCLEOTIDE SEQUENCE [LARGE SCALE GENOMIC DNA]</scope>
    <source>
        <strain evidence="8 9">CB5</strain>
    </source>
</reference>
<dbReference type="InterPro" id="IPR029063">
    <property type="entry name" value="SAM-dependent_MTases_sf"/>
</dbReference>
<keyword evidence="9" id="KW-1185">Reference proteome</keyword>
<gene>
    <name evidence="8" type="ORF">V5F30_13825</name>
</gene>
<dbReference type="GO" id="GO:0008168">
    <property type="term" value="F:methyltransferase activity"/>
    <property type="evidence" value="ECO:0007669"/>
    <property type="project" value="UniProtKB-KW"/>
</dbReference>
<dbReference type="EMBL" id="JBAFUR010000003">
    <property type="protein sequence ID" value="MFG1253282.1"/>
    <property type="molecule type" value="Genomic_DNA"/>
</dbReference>
<dbReference type="Proteomes" id="UP001604043">
    <property type="component" value="Unassembled WGS sequence"/>
</dbReference>
<evidence type="ECO:0000256" key="1">
    <source>
        <dbReference type="ARBA" id="ARBA00006594"/>
    </source>
</evidence>
<dbReference type="InterPro" id="IPR002941">
    <property type="entry name" value="DNA_methylase_N4/N6"/>
</dbReference>
<dbReference type="InterPro" id="IPR002052">
    <property type="entry name" value="DNA_methylase_N6_adenine_CS"/>
</dbReference>
<comment type="similarity">
    <text evidence="1">Belongs to the N(4)/N(6)-methyltransferase family.</text>
</comment>
<accession>A0ABW6ZHK3</accession>
<sequence>MKKLDAESPETKSADIVSGNVEVLKSLFPDAFTEGKIDFEVLKELLGGAVDEREEKYGLKWHGKRRARQIALTPSAGTLLPCPEESVDWDTTQNLMIEGDNLEVLKLLQKSYASKVKLVYIDPPYNTGGDFVYPDDFRDNISNYMMRTGQVESDGRKNSSNTESSGRFHTDWLCMIYPRLKLAWSLLQPDGFLLVSIDDRESGNLRLVLNEICGEENFIAVLVFDRNRKNDAKLVSVGHEYMMLYAKNKQLLSELDVRLRAPKDGVDELRDIFAQLRQEHGDDWAAISGGLKEHYSTFVEDDPRLPLARFTKVDERGPYRDDGDPSWPGGGGPRYDVLHPTTGKPCTVPSRGWVWPTYERMKQEIDAGNIVFGPDEKRIPSIRRNIFEKDDQVLRSVIFSYAQKASQDFAALFDGKSVFQNPKSYRDLHRLVTYLTAPGETILDFFAGSGTTGHGTMLANVEAAPSRRFIMVQLQELLDANDKDQKIAAEFCTSIGKPLNIAEITKERLRRAAKMIRSETPDCSGDLGFRVFKLAPSNIRAWEPDAIDLEDSLLKNAEHLVPGRKEQDVLYELLLKLGLDLCVPIETKTMAGKMVHSIGGGTLIASLADGLTKDVVEELANGIVEWRKALAPAVDTRVVFKDTGFADDIAKTNMAAILNQAGISEVRSL</sequence>
<dbReference type="GO" id="GO:0032259">
    <property type="term" value="P:methylation"/>
    <property type="evidence" value="ECO:0007669"/>
    <property type="project" value="UniProtKB-KW"/>
</dbReference>
<keyword evidence="5" id="KW-0949">S-adenosyl-L-methionine</keyword>
<dbReference type="RefSeq" id="WP_394009356.1">
    <property type="nucleotide sequence ID" value="NZ_JBAFUR010000003.1"/>
</dbReference>
<dbReference type="InterPro" id="IPR002295">
    <property type="entry name" value="N4/N6-MTase_EcoPI_Mod-like"/>
</dbReference>
<keyword evidence="3 8" id="KW-0489">Methyltransferase</keyword>
<dbReference type="EC" id="2.1.1.72" evidence="2"/>